<dbReference type="Gene3D" id="3.90.1640.20">
    <property type="entry name" value="TON_0340"/>
    <property type="match status" value="1"/>
</dbReference>
<dbReference type="InterPro" id="IPR025504">
    <property type="entry name" value="GLUCM_C"/>
</dbReference>
<dbReference type="GO" id="GO:0006536">
    <property type="term" value="P:glutamate metabolic process"/>
    <property type="evidence" value="ECO:0007669"/>
    <property type="project" value="TreeGrafter"/>
</dbReference>
<dbReference type="AlphaFoldDB" id="A0AAD8CGH1"/>
<dbReference type="GO" id="GO:0047820">
    <property type="term" value="F:D-glutamate cyclase activity"/>
    <property type="evidence" value="ECO:0007669"/>
    <property type="project" value="TreeGrafter"/>
</dbReference>
<organism evidence="2 3">
    <name type="scientific">Acipenser oxyrinchus oxyrinchus</name>
    <dbReference type="NCBI Taxonomy" id="40147"/>
    <lineage>
        <taxon>Eukaryota</taxon>
        <taxon>Metazoa</taxon>
        <taxon>Chordata</taxon>
        <taxon>Craniata</taxon>
        <taxon>Vertebrata</taxon>
        <taxon>Euteleostomi</taxon>
        <taxon>Actinopterygii</taxon>
        <taxon>Chondrostei</taxon>
        <taxon>Acipenseriformes</taxon>
        <taxon>Acipenseridae</taxon>
        <taxon>Acipenser</taxon>
    </lineage>
</organism>
<reference evidence="2" key="1">
    <citation type="submission" date="2022-02" db="EMBL/GenBank/DDBJ databases">
        <title>Atlantic sturgeon de novo genome assembly.</title>
        <authorList>
            <person name="Stock M."/>
            <person name="Klopp C."/>
            <person name="Guiguen Y."/>
            <person name="Cabau C."/>
            <person name="Parinello H."/>
            <person name="Santidrian Yebra-Pimentel E."/>
            <person name="Kuhl H."/>
            <person name="Dirks R.P."/>
            <person name="Guessner J."/>
            <person name="Wuertz S."/>
            <person name="Du K."/>
            <person name="Schartl M."/>
        </authorList>
    </citation>
    <scope>NUCLEOTIDE SEQUENCE</scope>
    <source>
        <strain evidence="2">STURGEONOMICS-FGT-2020</strain>
        <tissue evidence="2">Whole blood</tissue>
    </source>
</reference>
<dbReference type="Pfam" id="PF14336">
    <property type="entry name" value="GLUCM-like_C"/>
    <property type="match status" value="1"/>
</dbReference>
<evidence type="ECO:0000313" key="3">
    <source>
        <dbReference type="Proteomes" id="UP001230051"/>
    </source>
</evidence>
<dbReference type="PANTHER" id="PTHR32022">
    <property type="entry name" value="D-GLUTAMATE CYCLASE, MITOCHONDRIAL"/>
    <property type="match status" value="1"/>
</dbReference>
<dbReference type="Proteomes" id="UP001230051">
    <property type="component" value="Unassembled WGS sequence"/>
</dbReference>
<dbReference type="EMBL" id="JAGXEW010000633">
    <property type="protein sequence ID" value="KAK1138202.1"/>
    <property type="molecule type" value="Genomic_DNA"/>
</dbReference>
<proteinExistence type="predicted"/>
<evidence type="ECO:0000259" key="1">
    <source>
        <dbReference type="Pfam" id="PF14336"/>
    </source>
</evidence>
<feature type="domain" description="D-glutamate cyclase-like C-terminal" evidence="1">
    <location>
        <begin position="1"/>
        <end position="122"/>
    </location>
</feature>
<dbReference type="PANTHER" id="PTHR32022:SF10">
    <property type="entry name" value="D-GLUTAMATE CYCLASE, MITOCHONDRIAL"/>
    <property type="match status" value="1"/>
</dbReference>
<gene>
    <name evidence="2" type="primary">DGLUCY</name>
    <name evidence="2" type="ORF">AOXY_G37952</name>
</gene>
<name>A0AAD8CGH1_ACIOX</name>
<comment type="caution">
    <text evidence="2">The sequence shown here is derived from an EMBL/GenBank/DDBJ whole genome shotgun (WGS) entry which is preliminary data.</text>
</comment>
<accession>A0AAD8CGH1</accession>
<sequence>MGKGKEAVRKCMLHGKLVACGVGDDFAITAGVSDWGGYAVACALYILNCCPIHDRYLQKAVGFPRHSEQDSWASTLPTVTKEKKLLELLVKYRIQSGQTGILGMEVESLPFYDTCSAMIQQLAEITL</sequence>
<keyword evidence="3" id="KW-1185">Reference proteome</keyword>
<protein>
    <submittedName>
        <fullName evidence="2">D-glutamate cyclase, mitochondrial-like</fullName>
    </submittedName>
</protein>
<evidence type="ECO:0000313" key="2">
    <source>
        <dbReference type="EMBL" id="KAK1138202.1"/>
    </source>
</evidence>